<dbReference type="EC" id="2.7.13.3" evidence="3"/>
<dbReference type="Gene3D" id="1.10.287.130">
    <property type="match status" value="1"/>
</dbReference>
<evidence type="ECO:0000256" key="5">
    <source>
        <dbReference type="ARBA" id="ARBA00022679"/>
    </source>
</evidence>
<organism evidence="12 13">
    <name type="scientific">Entomomonas moraniae</name>
    <dbReference type="NCBI Taxonomy" id="2213226"/>
    <lineage>
        <taxon>Bacteria</taxon>
        <taxon>Pseudomonadati</taxon>
        <taxon>Pseudomonadota</taxon>
        <taxon>Gammaproteobacteria</taxon>
        <taxon>Pseudomonadales</taxon>
        <taxon>Pseudomonadaceae</taxon>
        <taxon>Entomomonas</taxon>
    </lineage>
</organism>
<dbReference type="InterPro" id="IPR005467">
    <property type="entry name" value="His_kinase_dom"/>
</dbReference>
<dbReference type="GO" id="GO:0000155">
    <property type="term" value="F:phosphorelay sensor kinase activity"/>
    <property type="evidence" value="ECO:0007669"/>
    <property type="project" value="InterPro"/>
</dbReference>
<dbReference type="PRINTS" id="PR00344">
    <property type="entry name" value="BCTRLSENSOR"/>
</dbReference>
<feature type="transmembrane region" description="Helical" evidence="10">
    <location>
        <begin position="92"/>
        <end position="110"/>
    </location>
</feature>
<gene>
    <name evidence="12" type="ORF">DM558_03800</name>
</gene>
<evidence type="ECO:0000259" key="11">
    <source>
        <dbReference type="PROSITE" id="PS50109"/>
    </source>
</evidence>
<dbReference type="PANTHER" id="PTHR45436:SF1">
    <property type="entry name" value="SENSOR PROTEIN QSEC"/>
    <property type="match status" value="1"/>
</dbReference>
<proteinExistence type="predicted"/>
<feature type="transmembrane region" description="Helical" evidence="10">
    <location>
        <begin position="162"/>
        <end position="182"/>
    </location>
</feature>
<dbReference type="PANTHER" id="PTHR45436">
    <property type="entry name" value="SENSOR HISTIDINE KINASE YKOH"/>
    <property type="match status" value="1"/>
</dbReference>
<dbReference type="InterPro" id="IPR036097">
    <property type="entry name" value="HisK_dim/P_sf"/>
</dbReference>
<keyword evidence="7 12" id="KW-0418">Kinase</keyword>
<feature type="domain" description="Histidine kinase" evidence="11">
    <location>
        <begin position="218"/>
        <end position="422"/>
    </location>
</feature>
<dbReference type="SUPFAM" id="SSF47384">
    <property type="entry name" value="Homodimeric domain of signal transducing histidine kinase"/>
    <property type="match status" value="1"/>
</dbReference>
<keyword evidence="13" id="KW-1185">Reference proteome</keyword>
<evidence type="ECO:0000313" key="13">
    <source>
        <dbReference type="Proteomes" id="UP000273143"/>
    </source>
</evidence>
<keyword evidence="8 10" id="KW-1133">Transmembrane helix</keyword>
<dbReference type="GO" id="GO:0005886">
    <property type="term" value="C:plasma membrane"/>
    <property type="evidence" value="ECO:0007669"/>
    <property type="project" value="TreeGrafter"/>
</dbReference>
<protein>
    <recommendedName>
        <fullName evidence="3">histidine kinase</fullName>
        <ecNumber evidence="3">2.7.13.3</ecNumber>
    </recommendedName>
</protein>
<comment type="catalytic activity">
    <reaction evidence="1">
        <text>ATP + protein L-histidine = ADP + protein N-phospho-L-histidine.</text>
        <dbReference type="EC" id="2.7.13.3"/>
    </reaction>
</comment>
<feature type="transmembrane region" description="Helical" evidence="10">
    <location>
        <begin position="122"/>
        <end position="142"/>
    </location>
</feature>
<dbReference type="SMART" id="SM00387">
    <property type="entry name" value="HATPase_c"/>
    <property type="match status" value="1"/>
</dbReference>
<dbReference type="Gene3D" id="3.30.565.10">
    <property type="entry name" value="Histidine kinase-like ATPase, C-terminal domain"/>
    <property type="match status" value="1"/>
</dbReference>
<dbReference type="PROSITE" id="PS50109">
    <property type="entry name" value="HIS_KIN"/>
    <property type="match status" value="1"/>
</dbReference>
<feature type="transmembrane region" description="Helical" evidence="10">
    <location>
        <begin position="15"/>
        <end position="39"/>
    </location>
</feature>
<evidence type="ECO:0000256" key="7">
    <source>
        <dbReference type="ARBA" id="ARBA00022777"/>
    </source>
</evidence>
<dbReference type="InterPro" id="IPR050428">
    <property type="entry name" value="TCS_sensor_his_kinase"/>
</dbReference>
<dbReference type="Pfam" id="PF02518">
    <property type="entry name" value="HATPase_c"/>
    <property type="match status" value="1"/>
</dbReference>
<keyword evidence="6 10" id="KW-0812">Transmembrane</keyword>
<evidence type="ECO:0000313" key="12">
    <source>
        <dbReference type="EMBL" id="AZS49953.1"/>
    </source>
</evidence>
<comment type="subcellular location">
    <subcellularLocation>
        <location evidence="2">Membrane</location>
    </subcellularLocation>
</comment>
<evidence type="ECO:0000256" key="1">
    <source>
        <dbReference type="ARBA" id="ARBA00000085"/>
    </source>
</evidence>
<evidence type="ECO:0000256" key="9">
    <source>
        <dbReference type="ARBA" id="ARBA00023136"/>
    </source>
</evidence>
<feature type="transmembrane region" description="Helical" evidence="10">
    <location>
        <begin position="48"/>
        <end position="72"/>
    </location>
</feature>
<dbReference type="SUPFAM" id="SSF55874">
    <property type="entry name" value="ATPase domain of HSP90 chaperone/DNA topoisomerase II/histidine kinase"/>
    <property type="match status" value="1"/>
</dbReference>
<dbReference type="InterPro" id="IPR036890">
    <property type="entry name" value="HATPase_C_sf"/>
</dbReference>
<evidence type="ECO:0000256" key="6">
    <source>
        <dbReference type="ARBA" id="ARBA00022692"/>
    </source>
</evidence>
<sequence>MLVPAKWFFASRLNLWGLVSIRVLVFSLQLVSVIICYIYKLFYLPWDILALVFVASFILCVLTIIRLAYISFPVSDIEYAIQLACDLTTHGILLYCTGGATNPFVSYFLVPITIAAATLPWLYTLCLVTYAIFVYSLLWTWNIPLEVQTIWGSNTESLLINLHLMGMWLSFVFSTVLIGFFVSQMAVTLRQQDRRIADWREEGLHDQQLLAVAAQAAGAAHELGTPLSTMTVLLKDLQETYKDPTLQQDLVLLQRQVQLCKGSLQQLVRASEADRMHESKEQLVSHWVNTVLQSWHLMHPEASYTYKTLGKHNEPVFKPHTTLSQALLNILNNAADACPDEIEIELSWTKTDFTINIHDKGAGIPSFIENKINKPFVSSKEKGLGLGLYLSQVSVSRAGGSLRLYNHKKQGTIAVLQLPCIKNKS</sequence>
<dbReference type="KEGG" id="emo:DM558_03800"/>
<accession>A0A3S9XBY7</accession>
<dbReference type="AlphaFoldDB" id="A0A3S9XBY7"/>
<keyword evidence="4" id="KW-0597">Phosphoprotein</keyword>
<name>A0A3S9XBY7_9GAMM</name>
<keyword evidence="5" id="KW-0808">Transferase</keyword>
<evidence type="ECO:0000256" key="2">
    <source>
        <dbReference type="ARBA" id="ARBA00004370"/>
    </source>
</evidence>
<evidence type="ECO:0000256" key="10">
    <source>
        <dbReference type="SAM" id="Phobius"/>
    </source>
</evidence>
<dbReference type="RefSeq" id="WP_127162122.1">
    <property type="nucleotide sequence ID" value="NZ_CP029822.1"/>
</dbReference>
<evidence type="ECO:0000256" key="8">
    <source>
        <dbReference type="ARBA" id="ARBA00022989"/>
    </source>
</evidence>
<evidence type="ECO:0000256" key="4">
    <source>
        <dbReference type="ARBA" id="ARBA00022553"/>
    </source>
</evidence>
<evidence type="ECO:0000256" key="3">
    <source>
        <dbReference type="ARBA" id="ARBA00012438"/>
    </source>
</evidence>
<dbReference type="InterPro" id="IPR003594">
    <property type="entry name" value="HATPase_dom"/>
</dbReference>
<dbReference type="InterPro" id="IPR004358">
    <property type="entry name" value="Sig_transdc_His_kin-like_C"/>
</dbReference>
<reference evidence="13" key="1">
    <citation type="submission" date="2018-06" db="EMBL/GenBank/DDBJ databases">
        <title>Complete genome of Pseudomonas insecticola strain QZS01.</title>
        <authorList>
            <person name="Wang J."/>
            <person name="Su Q."/>
        </authorList>
    </citation>
    <scope>NUCLEOTIDE SEQUENCE [LARGE SCALE GENOMIC DNA]</scope>
    <source>
        <strain evidence="13">QZS01</strain>
    </source>
</reference>
<keyword evidence="9 10" id="KW-0472">Membrane</keyword>
<dbReference type="EMBL" id="CP029822">
    <property type="protein sequence ID" value="AZS49953.1"/>
    <property type="molecule type" value="Genomic_DNA"/>
</dbReference>
<dbReference type="Proteomes" id="UP000273143">
    <property type="component" value="Chromosome"/>
</dbReference>